<dbReference type="AlphaFoldDB" id="A0A564YBE6"/>
<dbReference type="Proteomes" id="UP000321570">
    <property type="component" value="Unassembled WGS sequence"/>
</dbReference>
<accession>A0A564YBE6</accession>
<keyword evidence="2" id="KW-1185">Reference proteome</keyword>
<sequence length="59" mass="6607">MQLHPSIRDSLKVTGLTLSLESSALKVVQAQFASEPTMYEQQSVPNPVYLITRQIKYVA</sequence>
<name>A0A564YBE6_HYMDI</name>
<dbReference type="EMBL" id="CABIJS010000123">
    <property type="protein sequence ID" value="VUZ44299.1"/>
    <property type="molecule type" value="Genomic_DNA"/>
</dbReference>
<proteinExistence type="predicted"/>
<evidence type="ECO:0000313" key="2">
    <source>
        <dbReference type="Proteomes" id="UP000321570"/>
    </source>
</evidence>
<protein>
    <submittedName>
        <fullName evidence="1">Uncharacterized protein</fullName>
    </submittedName>
</protein>
<gene>
    <name evidence="1" type="ORF">WMSIL1_LOCUS4572</name>
</gene>
<evidence type="ECO:0000313" key="1">
    <source>
        <dbReference type="EMBL" id="VUZ44299.1"/>
    </source>
</evidence>
<reference evidence="1 2" key="1">
    <citation type="submission" date="2019-07" db="EMBL/GenBank/DDBJ databases">
        <authorList>
            <person name="Jastrzebski P J."/>
            <person name="Paukszto L."/>
            <person name="Jastrzebski P J."/>
        </authorList>
    </citation>
    <scope>NUCLEOTIDE SEQUENCE [LARGE SCALE GENOMIC DNA]</scope>
    <source>
        <strain evidence="1 2">WMS-il1</strain>
    </source>
</reference>
<organism evidence="1 2">
    <name type="scientific">Hymenolepis diminuta</name>
    <name type="common">Rat tapeworm</name>
    <dbReference type="NCBI Taxonomy" id="6216"/>
    <lineage>
        <taxon>Eukaryota</taxon>
        <taxon>Metazoa</taxon>
        <taxon>Spiralia</taxon>
        <taxon>Lophotrochozoa</taxon>
        <taxon>Platyhelminthes</taxon>
        <taxon>Cestoda</taxon>
        <taxon>Eucestoda</taxon>
        <taxon>Cyclophyllidea</taxon>
        <taxon>Hymenolepididae</taxon>
        <taxon>Hymenolepis</taxon>
    </lineage>
</organism>